<dbReference type="InterPro" id="IPR050624">
    <property type="entry name" value="HTH-type_Tx_Regulator"/>
</dbReference>
<sequence>MQVLKDEIRNKILLVAEDIFYEKGFKEATTRNIANEVGISVSNLYLYYENKAAIFYGVINEFYKLFMNGLKNFFDHNDNDIEMSVYISAFIEDIVMNNRKKFVIISDKSQGTKYEGFKQQIITALNCHINTQVKKDLVQDQLILYILSKNFIDGIIEIAKNYKDEHWLKNSINILVTYHMNGMKPLM</sequence>
<dbReference type="PANTHER" id="PTHR43479">
    <property type="entry name" value="ACREF/ENVCD OPERON REPRESSOR-RELATED"/>
    <property type="match status" value="1"/>
</dbReference>
<organism evidence="4 5">
    <name type="scientific">Clostridium thailandense</name>
    <dbReference type="NCBI Taxonomy" id="2794346"/>
    <lineage>
        <taxon>Bacteria</taxon>
        <taxon>Bacillati</taxon>
        <taxon>Bacillota</taxon>
        <taxon>Clostridia</taxon>
        <taxon>Eubacteriales</taxon>
        <taxon>Clostridiaceae</taxon>
        <taxon>Clostridium</taxon>
    </lineage>
</organism>
<feature type="DNA-binding region" description="H-T-H motif" evidence="2">
    <location>
        <begin position="29"/>
        <end position="48"/>
    </location>
</feature>
<protein>
    <submittedName>
        <fullName evidence="4">TetR/AcrR family transcriptional regulator</fullName>
    </submittedName>
</protein>
<name>A0A949WTT3_9CLOT</name>
<keyword evidence="5" id="KW-1185">Reference proteome</keyword>
<dbReference type="RefSeq" id="WP_218318876.1">
    <property type="nucleotide sequence ID" value="NZ_JAEEGC010000011.1"/>
</dbReference>
<keyword evidence="1 2" id="KW-0238">DNA-binding</keyword>
<dbReference type="Pfam" id="PF00440">
    <property type="entry name" value="TetR_N"/>
    <property type="match status" value="1"/>
</dbReference>
<feature type="domain" description="HTH tetR-type" evidence="3">
    <location>
        <begin position="6"/>
        <end position="66"/>
    </location>
</feature>
<dbReference type="GO" id="GO:0003677">
    <property type="term" value="F:DNA binding"/>
    <property type="evidence" value="ECO:0007669"/>
    <property type="project" value="UniProtKB-UniRule"/>
</dbReference>
<dbReference type="AlphaFoldDB" id="A0A949WTT3"/>
<dbReference type="PANTHER" id="PTHR43479:SF11">
    <property type="entry name" value="ACREF_ENVCD OPERON REPRESSOR-RELATED"/>
    <property type="match status" value="1"/>
</dbReference>
<dbReference type="Proteomes" id="UP000694308">
    <property type="component" value="Unassembled WGS sequence"/>
</dbReference>
<comment type="caution">
    <text evidence="4">The sequence shown here is derived from an EMBL/GenBank/DDBJ whole genome shotgun (WGS) entry which is preliminary data.</text>
</comment>
<dbReference type="EMBL" id="JAEEGC010000011">
    <property type="protein sequence ID" value="MBV7271837.1"/>
    <property type="molecule type" value="Genomic_DNA"/>
</dbReference>
<dbReference type="InterPro" id="IPR001647">
    <property type="entry name" value="HTH_TetR"/>
</dbReference>
<proteinExistence type="predicted"/>
<evidence type="ECO:0000256" key="1">
    <source>
        <dbReference type="ARBA" id="ARBA00023125"/>
    </source>
</evidence>
<evidence type="ECO:0000313" key="4">
    <source>
        <dbReference type="EMBL" id="MBV7271837.1"/>
    </source>
</evidence>
<accession>A0A949WTT3</accession>
<dbReference type="PROSITE" id="PS50977">
    <property type="entry name" value="HTH_TETR_2"/>
    <property type="match status" value="1"/>
</dbReference>
<evidence type="ECO:0000259" key="3">
    <source>
        <dbReference type="PROSITE" id="PS50977"/>
    </source>
</evidence>
<reference evidence="4" key="1">
    <citation type="submission" date="2020-12" db="EMBL/GenBank/DDBJ databases">
        <title>Clostridium thailandense sp. nov., a novel acetogenic bacterium isolated from peat land soil in Thailand.</title>
        <authorList>
            <person name="Chaikitkaew S."/>
            <person name="Birkeland N.K."/>
        </authorList>
    </citation>
    <scope>NUCLEOTIDE SEQUENCE</scope>
    <source>
        <strain evidence="4">PL3</strain>
    </source>
</reference>
<evidence type="ECO:0000313" key="5">
    <source>
        <dbReference type="Proteomes" id="UP000694308"/>
    </source>
</evidence>
<gene>
    <name evidence="4" type="ORF">I6U48_02775</name>
</gene>
<evidence type="ECO:0000256" key="2">
    <source>
        <dbReference type="PROSITE-ProRule" id="PRU00335"/>
    </source>
</evidence>